<dbReference type="GO" id="GO:0003676">
    <property type="term" value="F:nucleic acid binding"/>
    <property type="evidence" value="ECO:0007669"/>
    <property type="project" value="InterPro"/>
</dbReference>
<name>A0A498K244_MALDO</name>
<accession>A0A498K244</accession>
<dbReference type="Pfam" id="PF13456">
    <property type="entry name" value="RVT_3"/>
    <property type="match status" value="1"/>
</dbReference>
<dbReference type="EMBL" id="RDQH01000330">
    <property type="protein sequence ID" value="RXI01388.1"/>
    <property type="molecule type" value="Genomic_DNA"/>
</dbReference>
<dbReference type="InterPro" id="IPR002156">
    <property type="entry name" value="RNaseH_domain"/>
</dbReference>
<feature type="domain" description="RNase H type-1" evidence="1">
    <location>
        <begin position="3"/>
        <end position="70"/>
    </location>
</feature>
<proteinExistence type="predicted"/>
<evidence type="ECO:0000313" key="2">
    <source>
        <dbReference type="EMBL" id="RXI01388.1"/>
    </source>
</evidence>
<protein>
    <recommendedName>
        <fullName evidence="1">RNase H type-1 domain-containing protein</fullName>
    </recommendedName>
</protein>
<dbReference type="GO" id="GO:0004523">
    <property type="term" value="F:RNA-DNA hybrid ribonuclease activity"/>
    <property type="evidence" value="ECO:0007669"/>
    <property type="project" value="InterPro"/>
</dbReference>
<feature type="non-terminal residue" evidence="2">
    <location>
        <position position="1"/>
    </location>
</feature>
<organism evidence="2 3">
    <name type="scientific">Malus domestica</name>
    <name type="common">Apple</name>
    <name type="synonym">Pyrus malus</name>
    <dbReference type="NCBI Taxonomy" id="3750"/>
    <lineage>
        <taxon>Eukaryota</taxon>
        <taxon>Viridiplantae</taxon>
        <taxon>Streptophyta</taxon>
        <taxon>Embryophyta</taxon>
        <taxon>Tracheophyta</taxon>
        <taxon>Spermatophyta</taxon>
        <taxon>Magnoliopsida</taxon>
        <taxon>eudicotyledons</taxon>
        <taxon>Gunneridae</taxon>
        <taxon>Pentapetalae</taxon>
        <taxon>rosids</taxon>
        <taxon>fabids</taxon>
        <taxon>Rosales</taxon>
        <taxon>Rosaceae</taxon>
        <taxon>Amygdaloideae</taxon>
        <taxon>Maleae</taxon>
        <taxon>Malus</taxon>
    </lineage>
</organism>
<comment type="caution">
    <text evidence="2">The sequence shown here is derived from an EMBL/GenBank/DDBJ whole genome shotgun (WGS) entry which is preliminary data.</text>
</comment>
<sequence length="108" mass="11736">SGSNVGGVGGVFRDEAGSYAGGFVRQIPSASCSTMVEFLAVHEEICWAMEMNLDRIIVECDSLQVCYVHRSTNVAAHGMAKLAMSFPNDFCWFEEPSNQIVEALVDVV</sequence>
<dbReference type="PANTHER" id="PTHR47074:SF11">
    <property type="entry name" value="REVERSE TRANSCRIPTASE-LIKE PROTEIN"/>
    <property type="match status" value="1"/>
</dbReference>
<dbReference type="InterPro" id="IPR052929">
    <property type="entry name" value="RNase_H-like_EbsB-rel"/>
</dbReference>
<evidence type="ECO:0000259" key="1">
    <source>
        <dbReference type="Pfam" id="PF13456"/>
    </source>
</evidence>
<reference evidence="2 3" key="1">
    <citation type="submission" date="2018-10" db="EMBL/GenBank/DDBJ databases">
        <title>A high-quality apple genome assembly.</title>
        <authorList>
            <person name="Hu J."/>
        </authorList>
    </citation>
    <scope>NUCLEOTIDE SEQUENCE [LARGE SCALE GENOMIC DNA]</scope>
    <source>
        <strain evidence="3">cv. HFTH1</strain>
        <tissue evidence="2">Young leaf</tissue>
    </source>
</reference>
<evidence type="ECO:0000313" key="3">
    <source>
        <dbReference type="Proteomes" id="UP000290289"/>
    </source>
</evidence>
<dbReference type="AlphaFoldDB" id="A0A498K244"/>
<dbReference type="PANTHER" id="PTHR47074">
    <property type="entry name" value="BNAC02G40300D PROTEIN"/>
    <property type="match status" value="1"/>
</dbReference>
<gene>
    <name evidence="2" type="ORF">DVH24_014737</name>
</gene>
<dbReference type="Proteomes" id="UP000290289">
    <property type="component" value="Chromosome 4"/>
</dbReference>
<keyword evidence="3" id="KW-1185">Reference proteome</keyword>